<dbReference type="OrthoDB" id="5565264at2"/>
<gene>
    <name evidence="2" type="ORF">CRENPOLYSF1_670002</name>
</gene>
<organism evidence="2 3">
    <name type="scientific">Crenothrix polyspora</name>
    <dbReference type="NCBI Taxonomy" id="360316"/>
    <lineage>
        <taxon>Bacteria</taxon>
        <taxon>Pseudomonadati</taxon>
        <taxon>Pseudomonadota</taxon>
        <taxon>Gammaproteobacteria</taxon>
        <taxon>Methylococcales</taxon>
        <taxon>Crenotrichaceae</taxon>
        <taxon>Crenothrix</taxon>
    </lineage>
</organism>
<feature type="coiled-coil region" evidence="1">
    <location>
        <begin position="346"/>
        <end position="415"/>
    </location>
</feature>
<dbReference type="RefSeq" id="WP_087144711.1">
    <property type="nucleotide sequence ID" value="NZ_FUKI01000145.1"/>
</dbReference>
<protein>
    <submittedName>
        <fullName evidence="2">Uncharacterized protein</fullName>
    </submittedName>
</protein>
<dbReference type="AlphaFoldDB" id="A0A1R4HGA3"/>
<sequence length="451" mass="54210">MSNNKSLLDDWLTQTNYDLLNPSAHDFWDPGFDAERRVVLSKFGTYTRLYLRPQKFIRRFFHTVYPLPVEEWQLNMETVLYSGFCTLQTSLNIHFQATFNYAQRNMESLLDINRHITLSYEGLIRDIVDAELRSTKDGNWILTGLADLEKKIENIINETLLLKHIQCRTTCALKPFFEELTDDAMLDGKFAQETVYFNVLKKNFEFREKHNQELFRQSEELEVQRLQHKQTQLEKMQQEDEIQRQQLALQAENKRRLLEEQEKHLSDEYEIKARLHTQKLSHEKQLRELEQNTETQMLLNQQPKQHELELRLLSNKIQHDSRLKEQELDAEIKIFETQQTKWNLAKEQLQTDKIKQEERLKQNELAAEIREQEVYQREKQQIQERLEAEKIQHQAKLKEMQLDAERKELELLAEASKYKENYLHKEIEWLVLDKQRAELARAIRETKISDL</sequence>
<keyword evidence="1" id="KW-0175">Coiled coil</keyword>
<name>A0A1R4HGA3_9GAMM</name>
<keyword evidence="3" id="KW-1185">Reference proteome</keyword>
<dbReference type="Proteomes" id="UP000195667">
    <property type="component" value="Unassembled WGS sequence"/>
</dbReference>
<reference evidence="3" key="1">
    <citation type="submission" date="2017-02" db="EMBL/GenBank/DDBJ databases">
        <authorList>
            <person name="Daims H."/>
        </authorList>
    </citation>
    <scope>NUCLEOTIDE SEQUENCE [LARGE SCALE GENOMIC DNA]</scope>
</reference>
<evidence type="ECO:0000313" key="3">
    <source>
        <dbReference type="Proteomes" id="UP000195667"/>
    </source>
</evidence>
<feature type="coiled-coil region" evidence="1">
    <location>
        <begin position="216"/>
        <end position="292"/>
    </location>
</feature>
<evidence type="ECO:0000256" key="1">
    <source>
        <dbReference type="SAM" id="Coils"/>
    </source>
</evidence>
<accession>A0A1R4HGA3</accession>
<dbReference type="EMBL" id="FUKI01000145">
    <property type="protein sequence ID" value="SJM95255.1"/>
    <property type="molecule type" value="Genomic_DNA"/>
</dbReference>
<proteinExistence type="predicted"/>
<evidence type="ECO:0000313" key="2">
    <source>
        <dbReference type="EMBL" id="SJM95255.1"/>
    </source>
</evidence>